<reference evidence="1 2" key="1">
    <citation type="journal article" date="2016" name="Nat. Commun.">
        <title>Ectomycorrhizal ecology is imprinted in the genome of the dominant symbiotic fungus Cenococcum geophilum.</title>
        <authorList>
            <consortium name="DOE Joint Genome Institute"/>
            <person name="Peter M."/>
            <person name="Kohler A."/>
            <person name="Ohm R.A."/>
            <person name="Kuo A."/>
            <person name="Krutzmann J."/>
            <person name="Morin E."/>
            <person name="Arend M."/>
            <person name="Barry K.W."/>
            <person name="Binder M."/>
            <person name="Choi C."/>
            <person name="Clum A."/>
            <person name="Copeland A."/>
            <person name="Grisel N."/>
            <person name="Haridas S."/>
            <person name="Kipfer T."/>
            <person name="LaButti K."/>
            <person name="Lindquist E."/>
            <person name="Lipzen A."/>
            <person name="Maire R."/>
            <person name="Meier B."/>
            <person name="Mihaltcheva S."/>
            <person name="Molinier V."/>
            <person name="Murat C."/>
            <person name="Poggeler S."/>
            <person name="Quandt C.A."/>
            <person name="Sperisen C."/>
            <person name="Tritt A."/>
            <person name="Tisserant E."/>
            <person name="Crous P.W."/>
            <person name="Henrissat B."/>
            <person name="Nehls U."/>
            <person name="Egli S."/>
            <person name="Spatafora J.W."/>
            <person name="Grigoriev I.V."/>
            <person name="Martin F.M."/>
        </authorList>
    </citation>
    <scope>NUCLEOTIDE SEQUENCE [LARGE SCALE GENOMIC DNA]</scope>
    <source>
        <strain evidence="1 2">1.58</strain>
    </source>
</reference>
<evidence type="ECO:0000313" key="1">
    <source>
        <dbReference type="EMBL" id="OCK87871.1"/>
    </source>
</evidence>
<proteinExistence type="predicted"/>
<name>A0ACC8ENF6_9PEZI</name>
<protein>
    <submittedName>
        <fullName evidence="1">HpcH/HpaI aldolase/citrate lyase family protein</fullName>
    </submittedName>
</protein>
<organism evidence="1 2">
    <name type="scientific">Cenococcum geophilum 1.58</name>
    <dbReference type="NCBI Taxonomy" id="794803"/>
    <lineage>
        <taxon>Eukaryota</taxon>
        <taxon>Fungi</taxon>
        <taxon>Dikarya</taxon>
        <taxon>Ascomycota</taxon>
        <taxon>Pezizomycotina</taxon>
        <taxon>Dothideomycetes</taxon>
        <taxon>Pleosporomycetidae</taxon>
        <taxon>Gloniales</taxon>
        <taxon>Gloniaceae</taxon>
        <taxon>Cenococcum</taxon>
    </lineage>
</organism>
<dbReference type="EMBL" id="KV748253">
    <property type="protein sequence ID" value="OCK87871.1"/>
    <property type="molecule type" value="Genomic_DNA"/>
</dbReference>
<evidence type="ECO:0000313" key="2">
    <source>
        <dbReference type="Proteomes" id="UP000250078"/>
    </source>
</evidence>
<keyword evidence="2" id="KW-1185">Reference proteome</keyword>
<dbReference type="Proteomes" id="UP000250078">
    <property type="component" value="Unassembled WGS sequence"/>
</dbReference>
<gene>
    <name evidence="1" type="ORF">K441DRAFT_333730</name>
</gene>
<sequence length="333" mass="35617">MLPYRAASLFQPSNLAHALRQTMDPSTGPSYLYGSIMAFPHTMVARTIAVMGMDFVMVDALHTALDAENLVRIIQTINFCSEGKTVAVVRVPSAHSDLLTHALDAGAAGIIFPHIDTPEQAAEAVSKCRYASSGGCRSLSPCALVPGITDIAPPGSSHDRVADAHIAVFCQIESQLALDNADAIAATPGVASLMLGPGDLRLSLGLAARKIGERDDPRFLAAIEHLIGVRDRHRKPLMTVIFKISAEEDTWVKHFNLLLTTADFINVVRGHQSDLDWAKNLTAHMLEAQKPGIAVKGNMNGHSNGYESVNGSRHTNEYENVNGGGHSVDKGTA</sequence>
<keyword evidence="1" id="KW-0456">Lyase</keyword>
<accession>A0ACC8ENF6</accession>